<reference evidence="1" key="1">
    <citation type="submission" date="2022-08" db="EMBL/GenBank/DDBJ databases">
        <authorList>
            <person name="Gutierrez-Valencia J."/>
        </authorList>
    </citation>
    <scope>NUCLEOTIDE SEQUENCE</scope>
</reference>
<dbReference type="Proteomes" id="UP001154282">
    <property type="component" value="Unassembled WGS sequence"/>
</dbReference>
<sequence>MYLCNCIDNLQWQWYLSDLRPFSSTFPIVQASSHNPRRCTKDSYDLICRCRQGPGSC</sequence>
<evidence type="ECO:0000313" key="2">
    <source>
        <dbReference type="Proteomes" id="UP001154282"/>
    </source>
</evidence>
<name>A0AAV0Q2J7_9ROSI</name>
<organism evidence="1 2">
    <name type="scientific">Linum tenue</name>
    <dbReference type="NCBI Taxonomy" id="586396"/>
    <lineage>
        <taxon>Eukaryota</taxon>
        <taxon>Viridiplantae</taxon>
        <taxon>Streptophyta</taxon>
        <taxon>Embryophyta</taxon>
        <taxon>Tracheophyta</taxon>
        <taxon>Spermatophyta</taxon>
        <taxon>Magnoliopsida</taxon>
        <taxon>eudicotyledons</taxon>
        <taxon>Gunneridae</taxon>
        <taxon>Pentapetalae</taxon>
        <taxon>rosids</taxon>
        <taxon>fabids</taxon>
        <taxon>Malpighiales</taxon>
        <taxon>Linaceae</taxon>
        <taxon>Linum</taxon>
    </lineage>
</organism>
<dbReference type="EMBL" id="CAMGYJ010000009">
    <property type="protein sequence ID" value="CAI0538726.1"/>
    <property type="molecule type" value="Genomic_DNA"/>
</dbReference>
<comment type="caution">
    <text evidence="1">The sequence shown here is derived from an EMBL/GenBank/DDBJ whole genome shotgun (WGS) entry which is preliminary data.</text>
</comment>
<proteinExistence type="predicted"/>
<accession>A0AAV0Q2J7</accession>
<evidence type="ECO:0000313" key="1">
    <source>
        <dbReference type="EMBL" id="CAI0538726.1"/>
    </source>
</evidence>
<dbReference type="AlphaFoldDB" id="A0AAV0Q2J7"/>
<protein>
    <submittedName>
        <fullName evidence="1">Uncharacterized protein</fullName>
    </submittedName>
</protein>
<keyword evidence="2" id="KW-1185">Reference proteome</keyword>
<gene>
    <name evidence="1" type="ORF">LITE_LOCUS41300</name>
</gene>